<accession>A0A402B473</accession>
<dbReference type="PROSITE" id="PS50935">
    <property type="entry name" value="SSB"/>
    <property type="match status" value="1"/>
</dbReference>
<dbReference type="InterPro" id="IPR011344">
    <property type="entry name" value="ssDNA-bd"/>
</dbReference>
<comment type="caution">
    <text evidence="5">The sequence shown here is derived from an EMBL/GenBank/DDBJ whole genome shotgun (WGS) entry which is preliminary data.</text>
</comment>
<dbReference type="Gene3D" id="2.40.50.140">
    <property type="entry name" value="Nucleic acid-binding proteins"/>
    <property type="match status" value="1"/>
</dbReference>
<dbReference type="PANTHER" id="PTHR10302">
    <property type="entry name" value="SINGLE-STRANDED DNA-BINDING PROTEIN"/>
    <property type="match status" value="1"/>
</dbReference>
<dbReference type="GO" id="GO:0009295">
    <property type="term" value="C:nucleoid"/>
    <property type="evidence" value="ECO:0007669"/>
    <property type="project" value="TreeGrafter"/>
</dbReference>
<organism evidence="5 6">
    <name type="scientific">Dictyobacter alpinus</name>
    <dbReference type="NCBI Taxonomy" id="2014873"/>
    <lineage>
        <taxon>Bacteria</taxon>
        <taxon>Bacillati</taxon>
        <taxon>Chloroflexota</taxon>
        <taxon>Ktedonobacteria</taxon>
        <taxon>Ktedonobacterales</taxon>
        <taxon>Dictyobacteraceae</taxon>
        <taxon>Dictyobacter</taxon>
    </lineage>
</organism>
<dbReference type="OrthoDB" id="9809878at2"/>
<dbReference type="RefSeq" id="WP_126626649.1">
    <property type="nucleotide sequence ID" value="NZ_BIFT01000001.1"/>
</dbReference>
<evidence type="ECO:0000256" key="2">
    <source>
        <dbReference type="HAMAP-Rule" id="MF_00984"/>
    </source>
</evidence>
<dbReference type="AlphaFoldDB" id="A0A402B473"/>
<feature type="region of interest" description="Disordered" evidence="4">
    <location>
        <begin position="102"/>
        <end position="132"/>
    </location>
</feature>
<reference evidence="6" key="1">
    <citation type="submission" date="2018-12" db="EMBL/GenBank/DDBJ databases">
        <title>Tengunoibacter tsumagoiensis gen. nov., sp. nov., Dictyobacter kobayashii sp. nov., D. alpinus sp. nov., and D. joshuensis sp. nov. and description of Dictyobacteraceae fam. nov. within the order Ktedonobacterales isolated from Tengu-no-mugimeshi.</title>
        <authorList>
            <person name="Wang C.M."/>
            <person name="Zheng Y."/>
            <person name="Sakai Y."/>
            <person name="Toyoda A."/>
            <person name="Minakuchi Y."/>
            <person name="Abe K."/>
            <person name="Yokota A."/>
            <person name="Yabe S."/>
        </authorList>
    </citation>
    <scope>NUCLEOTIDE SEQUENCE [LARGE SCALE GENOMIC DNA]</scope>
    <source>
        <strain evidence="6">Uno16</strain>
    </source>
</reference>
<evidence type="ECO:0000256" key="3">
    <source>
        <dbReference type="PIRNR" id="PIRNR002070"/>
    </source>
</evidence>
<proteinExistence type="inferred from homology"/>
<dbReference type="SUPFAM" id="SSF50249">
    <property type="entry name" value="Nucleic acid-binding proteins"/>
    <property type="match status" value="1"/>
</dbReference>
<keyword evidence="1 2" id="KW-0238">DNA-binding</keyword>
<comment type="caution">
    <text evidence="2">Lacks conserved residue(s) required for the propagation of feature annotation.</text>
</comment>
<dbReference type="PIRSF" id="PIRSF002070">
    <property type="entry name" value="SSB"/>
    <property type="match status" value="1"/>
</dbReference>
<dbReference type="CDD" id="cd04496">
    <property type="entry name" value="SSB_OBF"/>
    <property type="match status" value="1"/>
</dbReference>
<dbReference type="Pfam" id="PF00436">
    <property type="entry name" value="SSB"/>
    <property type="match status" value="1"/>
</dbReference>
<evidence type="ECO:0000256" key="4">
    <source>
        <dbReference type="SAM" id="MobiDB-lite"/>
    </source>
</evidence>
<name>A0A402B473_9CHLR</name>
<evidence type="ECO:0000313" key="6">
    <source>
        <dbReference type="Proteomes" id="UP000287171"/>
    </source>
</evidence>
<dbReference type="PANTHER" id="PTHR10302:SF27">
    <property type="entry name" value="SINGLE-STRANDED DNA-BINDING PROTEIN"/>
    <property type="match status" value="1"/>
</dbReference>
<dbReference type="NCBIfam" id="TIGR00621">
    <property type="entry name" value="ssb"/>
    <property type="match status" value="1"/>
</dbReference>
<dbReference type="Proteomes" id="UP000287171">
    <property type="component" value="Unassembled WGS sequence"/>
</dbReference>
<dbReference type="GO" id="GO:0003697">
    <property type="term" value="F:single-stranded DNA binding"/>
    <property type="evidence" value="ECO:0007669"/>
    <property type="project" value="UniProtKB-UniRule"/>
</dbReference>
<dbReference type="GO" id="GO:0006260">
    <property type="term" value="P:DNA replication"/>
    <property type="evidence" value="ECO:0007669"/>
    <property type="project" value="InterPro"/>
</dbReference>
<dbReference type="EMBL" id="BIFT01000001">
    <property type="protein sequence ID" value="GCE26153.1"/>
    <property type="molecule type" value="Genomic_DNA"/>
</dbReference>
<dbReference type="InterPro" id="IPR012340">
    <property type="entry name" value="NA-bd_OB-fold"/>
</dbReference>
<evidence type="ECO:0000256" key="1">
    <source>
        <dbReference type="ARBA" id="ARBA00023125"/>
    </source>
</evidence>
<sequence>MNKIILIGNLGREPEMSYTANGVAVTKFTLAVTRRFGKSASGERETDWFNIVAWNQLAETCNNYLKKGQKVYVEGRLEQRKYTDKDGNPRTAIDVIINEMEMLTPKNQQPGGSGSESYGGPDDLGELDDHPF</sequence>
<comment type="subunit">
    <text evidence="2">Homotetramer.</text>
</comment>
<dbReference type="HAMAP" id="MF_00984">
    <property type="entry name" value="SSB"/>
    <property type="match status" value="1"/>
</dbReference>
<keyword evidence="6" id="KW-1185">Reference proteome</keyword>
<gene>
    <name evidence="5" type="ORF">KDA_16370</name>
</gene>
<protein>
    <recommendedName>
        <fullName evidence="2 3">Single-stranded DNA-binding protein</fullName>
        <shortName evidence="2">SSB</shortName>
    </recommendedName>
</protein>
<evidence type="ECO:0000313" key="5">
    <source>
        <dbReference type="EMBL" id="GCE26153.1"/>
    </source>
</evidence>
<dbReference type="InterPro" id="IPR000424">
    <property type="entry name" value="Primosome_PriB/ssb"/>
</dbReference>